<feature type="compositionally biased region" description="Basic and acidic residues" evidence="14">
    <location>
        <begin position="570"/>
        <end position="585"/>
    </location>
</feature>
<keyword evidence="7" id="KW-1133">Transmembrane helix</keyword>
<organism evidence="16 17">
    <name type="scientific">Macrostomum lignano</name>
    <dbReference type="NCBI Taxonomy" id="282301"/>
    <lineage>
        <taxon>Eukaryota</taxon>
        <taxon>Metazoa</taxon>
        <taxon>Spiralia</taxon>
        <taxon>Lophotrochozoa</taxon>
        <taxon>Platyhelminthes</taxon>
        <taxon>Rhabditophora</taxon>
        <taxon>Macrostomorpha</taxon>
        <taxon>Macrostomida</taxon>
        <taxon>Macrostomidae</taxon>
        <taxon>Macrostomum</taxon>
    </lineage>
</organism>
<dbReference type="GO" id="GO:0043226">
    <property type="term" value="C:organelle"/>
    <property type="evidence" value="ECO:0007669"/>
    <property type="project" value="UniProtKB-ARBA"/>
</dbReference>
<keyword evidence="9 13" id="KW-0406">Ion transport</keyword>
<keyword evidence="8" id="KW-0915">Sodium</keyword>
<dbReference type="Pfam" id="PF13499">
    <property type="entry name" value="EF-hand_7"/>
    <property type="match status" value="2"/>
</dbReference>
<dbReference type="Proteomes" id="UP000095280">
    <property type="component" value="Unplaced"/>
</dbReference>
<evidence type="ECO:0000256" key="7">
    <source>
        <dbReference type="ARBA" id="ARBA00022989"/>
    </source>
</evidence>
<dbReference type="PANTHER" id="PTHR23050">
    <property type="entry name" value="CALCIUM BINDING PROTEIN"/>
    <property type="match status" value="1"/>
</dbReference>
<evidence type="ECO:0000313" key="16">
    <source>
        <dbReference type="Proteomes" id="UP000095280"/>
    </source>
</evidence>
<keyword evidence="6" id="KW-0106">Calcium</keyword>
<feature type="region of interest" description="Disordered" evidence="14">
    <location>
        <begin position="467"/>
        <end position="488"/>
    </location>
</feature>
<keyword evidence="11 13" id="KW-0739">Sodium transport</keyword>
<dbReference type="InterPro" id="IPR018247">
    <property type="entry name" value="EF_Hand_1_Ca_BS"/>
</dbReference>
<dbReference type="Gene3D" id="1.10.238.10">
    <property type="entry name" value="EF-hand"/>
    <property type="match status" value="2"/>
</dbReference>
<dbReference type="GO" id="GO:0016020">
    <property type="term" value="C:membrane"/>
    <property type="evidence" value="ECO:0007669"/>
    <property type="project" value="UniProtKB-SubCell"/>
</dbReference>
<feature type="compositionally biased region" description="Low complexity" evidence="14">
    <location>
        <begin position="606"/>
        <end position="615"/>
    </location>
</feature>
<keyword evidence="3 13" id="KW-0894">Sodium channel</keyword>
<dbReference type="FunFam" id="1.10.238.10:FF:000178">
    <property type="entry name" value="Calmodulin-2 A"/>
    <property type="match status" value="1"/>
</dbReference>
<evidence type="ECO:0000256" key="12">
    <source>
        <dbReference type="ARBA" id="ARBA00023303"/>
    </source>
</evidence>
<proteinExistence type="inferred from homology"/>
<dbReference type="PROSITE" id="PS00018">
    <property type="entry name" value="EF_HAND_1"/>
    <property type="match status" value="4"/>
</dbReference>
<dbReference type="CDD" id="cd00051">
    <property type="entry name" value="EFh"/>
    <property type="match status" value="2"/>
</dbReference>
<comment type="subcellular location">
    <subcellularLocation>
        <location evidence="1">Membrane</location>
        <topology evidence="1">Multi-pass membrane protein</topology>
    </subcellularLocation>
</comment>
<evidence type="ECO:0000256" key="4">
    <source>
        <dbReference type="ARBA" id="ARBA00022692"/>
    </source>
</evidence>
<dbReference type="WBParaSite" id="maker-unitig_44656-snap-gene-0.2-mRNA-1">
    <property type="protein sequence ID" value="maker-unitig_44656-snap-gene-0.2-mRNA-1"/>
    <property type="gene ID" value="maker-unitig_44656-snap-gene-0.2"/>
</dbReference>
<dbReference type="FunFam" id="1.10.238.10:FF:000003">
    <property type="entry name" value="Calmodulin A"/>
    <property type="match status" value="1"/>
</dbReference>
<feature type="domain" description="EF-hand" evidence="15">
    <location>
        <begin position="743"/>
        <end position="778"/>
    </location>
</feature>
<dbReference type="GO" id="GO:0005272">
    <property type="term" value="F:sodium channel activity"/>
    <property type="evidence" value="ECO:0007669"/>
    <property type="project" value="UniProtKB-KW"/>
</dbReference>
<feature type="domain" description="EF-hand" evidence="15">
    <location>
        <begin position="780"/>
        <end position="815"/>
    </location>
</feature>
<keyword evidence="5" id="KW-0677">Repeat</keyword>
<dbReference type="AlphaFoldDB" id="A0A1I8FSD8"/>
<evidence type="ECO:0000256" key="1">
    <source>
        <dbReference type="ARBA" id="ARBA00004141"/>
    </source>
</evidence>
<dbReference type="Pfam" id="PF00858">
    <property type="entry name" value="ASC"/>
    <property type="match status" value="1"/>
</dbReference>
<keyword evidence="2 13" id="KW-0813">Transport</keyword>
<dbReference type="PROSITE" id="PS50222">
    <property type="entry name" value="EF_HAND_2"/>
    <property type="match status" value="4"/>
</dbReference>
<keyword evidence="16" id="KW-1185">Reference proteome</keyword>
<dbReference type="InterPro" id="IPR001873">
    <property type="entry name" value="ENaC"/>
</dbReference>
<evidence type="ECO:0000256" key="11">
    <source>
        <dbReference type="ARBA" id="ARBA00023201"/>
    </source>
</evidence>
<protein>
    <submittedName>
        <fullName evidence="17">Ephrin_rec_like domain-containing protein</fullName>
    </submittedName>
</protein>
<comment type="similarity">
    <text evidence="13">Belongs to the amiloride-sensitive sodium channel (TC 1.A.6) family.</text>
</comment>
<dbReference type="InterPro" id="IPR011992">
    <property type="entry name" value="EF-hand-dom_pair"/>
</dbReference>
<reference evidence="17" key="1">
    <citation type="submission" date="2016-11" db="UniProtKB">
        <authorList>
            <consortium name="WormBaseParasite"/>
        </authorList>
    </citation>
    <scope>IDENTIFICATION</scope>
</reference>
<dbReference type="InterPro" id="IPR002048">
    <property type="entry name" value="EF_hand_dom"/>
</dbReference>
<dbReference type="SUPFAM" id="SSF57184">
    <property type="entry name" value="Growth factor receptor domain"/>
    <property type="match status" value="1"/>
</dbReference>
<evidence type="ECO:0000256" key="2">
    <source>
        <dbReference type="ARBA" id="ARBA00022448"/>
    </source>
</evidence>
<dbReference type="SUPFAM" id="SSF47473">
    <property type="entry name" value="EF-hand"/>
    <property type="match status" value="1"/>
</dbReference>
<feature type="region of interest" description="Disordered" evidence="14">
    <location>
        <begin position="700"/>
        <end position="743"/>
    </location>
</feature>
<name>A0A1I8FSD8_9PLAT</name>
<keyword evidence="10" id="KW-0472">Membrane</keyword>
<dbReference type="Gene3D" id="1.10.287.770">
    <property type="entry name" value="YojJ-like"/>
    <property type="match status" value="1"/>
</dbReference>
<dbReference type="GO" id="GO:0005509">
    <property type="term" value="F:calcium ion binding"/>
    <property type="evidence" value="ECO:0007669"/>
    <property type="project" value="InterPro"/>
</dbReference>
<keyword evidence="12 13" id="KW-0407">Ion channel</keyword>
<evidence type="ECO:0000256" key="9">
    <source>
        <dbReference type="ARBA" id="ARBA00023065"/>
    </source>
</evidence>
<accession>A0A1I8FSD8</accession>
<evidence type="ECO:0000256" key="10">
    <source>
        <dbReference type="ARBA" id="ARBA00023136"/>
    </source>
</evidence>
<dbReference type="InterPro" id="IPR050145">
    <property type="entry name" value="Centrin_CML-like"/>
</dbReference>
<sequence>MAQLQIRDQDLINQEHHALAADRDQDLINQEHHAFSCRSGTRIHSTRNIMLQLQIGTRISSTRNIMLQLQIGDQDLINQEHHASAADRGPGSHQPGTSCFRLEQIGDQDLINQEHHASAADRGPGSHQPGTSCFSCRSGTRISSTRNIMLQLQIRDQDLINPASCFSWQIGDQDLINQEHGTSCFSCRSGTRIINTGTSCFSCRSGTRISSTRNIMLSAADRGPGSHQPGTSCFSCRSGTRISSTRNIMLQLQIGTRISSTRKHHASAADGDQDLINQEHHASAADRGPGSHQPGTSCFSCRSGTRISSTRNIMLQLQIGDQDLINQEHHASAADQGPGSHQPGSVLQLKTSSVSELLIIGQFLFQIGKSETNSRALLRRGKLEVSNLILTAASNRGDVTIEEAEYPLSQFLSDIGGLMGLYLGVSVVGLCELIEVLVLLVKTLLCRSLPSLLNCMYRGHGGDVGGDGDGNLRRDDSSGSTCKAPWQLQQQQRRLMSEKEKTTNNSGGCDYGTADEYFTLATELVGIGNTDCRFKGSLVTKISVTKAELRMATSSNARKSGRPPPEEDELEKRVPSMLSDRKLMRALDGGTDESDAQQDEASTSNADPAVAAAAAAEAEDEAEELFLVSATELQVLQETFRMFDKDGDGCITTEELGTVLRCVGLSLSASQLKELLRRIDRDGNGTIEFDEFIQLIRSGRRDRTGAKKKERQPPRRRSSRESSSGSASGSRRASPTRGVGGDDSEDELLAAFRVFDKDANGYISAAELKEVLSALGHAEVSLTDAQEMLREVDTNGDGLIDFPEFVSMLTSSPVSRVPTRMSEFTDLTSAAGDCDSTRACKADDD</sequence>
<evidence type="ECO:0000256" key="3">
    <source>
        <dbReference type="ARBA" id="ARBA00022461"/>
    </source>
</evidence>
<feature type="domain" description="EF-hand" evidence="15">
    <location>
        <begin position="667"/>
        <end position="702"/>
    </location>
</feature>
<evidence type="ECO:0000256" key="14">
    <source>
        <dbReference type="SAM" id="MobiDB-lite"/>
    </source>
</evidence>
<evidence type="ECO:0000256" key="5">
    <source>
        <dbReference type="ARBA" id="ARBA00022737"/>
    </source>
</evidence>
<keyword evidence="4 13" id="KW-0812">Transmembrane</keyword>
<evidence type="ECO:0000256" key="13">
    <source>
        <dbReference type="RuleBase" id="RU000679"/>
    </source>
</evidence>
<dbReference type="SMART" id="SM00054">
    <property type="entry name" value="EFh"/>
    <property type="match status" value="4"/>
</dbReference>
<feature type="compositionally biased region" description="Low complexity" evidence="14">
    <location>
        <begin position="721"/>
        <end position="733"/>
    </location>
</feature>
<feature type="domain" description="EF-hand" evidence="15">
    <location>
        <begin position="631"/>
        <end position="666"/>
    </location>
</feature>
<evidence type="ECO:0000259" key="15">
    <source>
        <dbReference type="PROSITE" id="PS50222"/>
    </source>
</evidence>
<feature type="region of interest" description="Disordered" evidence="14">
    <location>
        <begin position="552"/>
        <end position="615"/>
    </location>
</feature>
<feature type="compositionally biased region" description="Basic and acidic residues" evidence="14">
    <location>
        <begin position="700"/>
        <end position="713"/>
    </location>
</feature>
<evidence type="ECO:0000256" key="6">
    <source>
        <dbReference type="ARBA" id="ARBA00022837"/>
    </source>
</evidence>
<dbReference type="InterPro" id="IPR009030">
    <property type="entry name" value="Growth_fac_rcpt_cys_sf"/>
</dbReference>
<evidence type="ECO:0000256" key="8">
    <source>
        <dbReference type="ARBA" id="ARBA00023053"/>
    </source>
</evidence>
<evidence type="ECO:0000313" key="17">
    <source>
        <dbReference type="WBParaSite" id="maker-unitig_44656-snap-gene-0.2-mRNA-1"/>
    </source>
</evidence>